<dbReference type="CDD" id="cd03507">
    <property type="entry name" value="Delta12-FADS-like"/>
    <property type="match status" value="1"/>
</dbReference>
<name>A0A8H7Q2H6_MORIS</name>
<gene>
    <name evidence="3" type="ORF">INT43_000626</name>
</gene>
<keyword evidence="1" id="KW-0472">Membrane</keyword>
<accession>A0A8H7Q2H6</accession>
<dbReference type="Proteomes" id="UP000654370">
    <property type="component" value="Unassembled WGS sequence"/>
</dbReference>
<evidence type="ECO:0000256" key="1">
    <source>
        <dbReference type="SAM" id="Phobius"/>
    </source>
</evidence>
<feature type="transmembrane region" description="Helical" evidence="1">
    <location>
        <begin position="58"/>
        <end position="76"/>
    </location>
</feature>
<reference evidence="3" key="1">
    <citation type="submission" date="2020-12" db="EMBL/GenBank/DDBJ databases">
        <title>Metabolic potential, ecology and presence of endohyphal bacteria is reflected in genomic diversity of Mucoromycotina.</title>
        <authorList>
            <person name="Muszewska A."/>
            <person name="Okrasinska A."/>
            <person name="Steczkiewicz K."/>
            <person name="Drgas O."/>
            <person name="Orlowska M."/>
            <person name="Perlinska-Lenart U."/>
            <person name="Aleksandrzak-Piekarczyk T."/>
            <person name="Szatraj K."/>
            <person name="Zielenkiewicz U."/>
            <person name="Pilsyk S."/>
            <person name="Malc E."/>
            <person name="Mieczkowski P."/>
            <person name="Kruszewska J.S."/>
            <person name="Biernat P."/>
            <person name="Pawlowska J."/>
        </authorList>
    </citation>
    <scope>NUCLEOTIDE SEQUENCE</scope>
    <source>
        <strain evidence="3">WA0000067209</strain>
    </source>
</reference>
<evidence type="ECO:0000313" key="3">
    <source>
        <dbReference type="EMBL" id="KAG2184713.1"/>
    </source>
</evidence>
<dbReference type="AlphaFoldDB" id="A0A8H7Q2H6"/>
<protein>
    <recommendedName>
        <fullName evidence="2">Fatty acid desaturase domain-containing protein</fullName>
    </recommendedName>
</protein>
<evidence type="ECO:0000259" key="2">
    <source>
        <dbReference type="Pfam" id="PF00487"/>
    </source>
</evidence>
<dbReference type="GO" id="GO:0016491">
    <property type="term" value="F:oxidoreductase activity"/>
    <property type="evidence" value="ECO:0007669"/>
    <property type="project" value="InterPro"/>
</dbReference>
<feature type="transmembrane region" description="Helical" evidence="1">
    <location>
        <begin position="120"/>
        <end position="142"/>
    </location>
</feature>
<feature type="transmembrane region" description="Helical" evidence="1">
    <location>
        <begin position="88"/>
        <end position="108"/>
    </location>
</feature>
<keyword evidence="4" id="KW-1185">Reference proteome</keyword>
<sequence length="397" mass="46102">MPPNVTSENILTQRNVRDDNENDKDLIIENDWQLPEFSIKEIRDHIPSELFQRDLVKSFYWVLHDLVIVGGLFYAATHIHRLPYKLQFIAWPAYWIAQGIVATGVWVLGHECGHQAFSDYRVVNNIVGWVLHSFLLVPFHSWRLSHSMHHKKTGHIEHDEVFLPKTRAMVGLPKRENDPEADGPHSLFEEAPIVSMANLILKLFFGWPLYLTLNSTGPLAKRNEKYLSHFNPKTSIYEAKHFWDIIVSDIGVVSMIGVLIYIARLTSTLDVIRYYVIPYSWVNFWLVLITYLQHTDPALPHYSAKVWNFQRGAALTIDRPYGFGIDYFQHHIADSHVAHHFFSTMPHYNAVKATHYIKKALGPHYCRDDTPIPIAAYRAQTLCRYIEDEGDVLFFKN</sequence>
<dbReference type="Pfam" id="PF00487">
    <property type="entry name" value="FA_desaturase"/>
    <property type="match status" value="1"/>
</dbReference>
<feature type="domain" description="Fatty acid desaturase" evidence="2">
    <location>
        <begin position="90"/>
        <end position="366"/>
    </location>
</feature>
<comment type="caution">
    <text evidence="3">The sequence shown here is derived from an EMBL/GenBank/DDBJ whole genome shotgun (WGS) entry which is preliminary data.</text>
</comment>
<dbReference type="GO" id="GO:0006629">
    <property type="term" value="P:lipid metabolic process"/>
    <property type="evidence" value="ECO:0007669"/>
    <property type="project" value="InterPro"/>
</dbReference>
<dbReference type="EMBL" id="JAEPQZ010000002">
    <property type="protein sequence ID" value="KAG2184713.1"/>
    <property type="molecule type" value="Genomic_DNA"/>
</dbReference>
<organism evidence="3 4">
    <name type="scientific">Mortierella isabellina</name>
    <name type="common">Filamentous fungus</name>
    <name type="synonym">Umbelopsis isabellina</name>
    <dbReference type="NCBI Taxonomy" id="91625"/>
    <lineage>
        <taxon>Eukaryota</taxon>
        <taxon>Fungi</taxon>
        <taxon>Fungi incertae sedis</taxon>
        <taxon>Mucoromycota</taxon>
        <taxon>Mucoromycotina</taxon>
        <taxon>Umbelopsidomycetes</taxon>
        <taxon>Umbelopsidales</taxon>
        <taxon>Umbelopsidaceae</taxon>
        <taxon>Umbelopsis</taxon>
    </lineage>
</organism>
<feature type="transmembrane region" description="Helical" evidence="1">
    <location>
        <begin position="242"/>
        <end position="262"/>
    </location>
</feature>
<dbReference type="PANTHER" id="PTHR32100">
    <property type="entry name" value="OMEGA-6 FATTY ACID DESATURASE, CHLOROPLASTIC"/>
    <property type="match status" value="1"/>
</dbReference>
<keyword evidence="1" id="KW-0812">Transmembrane</keyword>
<keyword evidence="1" id="KW-1133">Transmembrane helix</keyword>
<dbReference type="OrthoDB" id="1461976at2759"/>
<feature type="transmembrane region" description="Helical" evidence="1">
    <location>
        <begin position="274"/>
        <end position="292"/>
    </location>
</feature>
<proteinExistence type="predicted"/>
<dbReference type="InterPro" id="IPR012171">
    <property type="entry name" value="Fatty_acid_desaturase"/>
</dbReference>
<dbReference type="InterPro" id="IPR005804">
    <property type="entry name" value="FA_desaturase_dom"/>
</dbReference>
<evidence type="ECO:0000313" key="4">
    <source>
        <dbReference type="Proteomes" id="UP000654370"/>
    </source>
</evidence>